<accession>A0A1Q2CBK5</accession>
<dbReference type="STRING" id="1610493.RPIT_00525"/>
<keyword evidence="7" id="KW-0472">Membrane</keyword>
<evidence type="ECO:0000256" key="3">
    <source>
        <dbReference type="ARBA" id="ARBA00022448"/>
    </source>
</evidence>
<dbReference type="GO" id="GO:0005886">
    <property type="term" value="C:plasma membrane"/>
    <property type="evidence" value="ECO:0007669"/>
    <property type="project" value="UniProtKB-SubCell"/>
</dbReference>
<evidence type="ECO:0000313" key="9">
    <source>
        <dbReference type="Proteomes" id="UP000188324"/>
    </source>
</evidence>
<dbReference type="OrthoDB" id="4186295at2"/>
<gene>
    <name evidence="8" type="ORF">RPIT_00525</name>
</gene>
<dbReference type="GO" id="GO:0015920">
    <property type="term" value="P:lipopolysaccharide transport"/>
    <property type="evidence" value="ECO:0007669"/>
    <property type="project" value="TreeGrafter"/>
</dbReference>
<sequence>MAKVAEKPTRRVYTPHKAGLPPLGDYFGELWRRLDFAKELSDTNMRAANTNTVLGQAWLVVNPLLLAVVYYLLIVIVGRGQGADFGQITGGLFLYFFMSGVVTACATSVTNAGSLILNMNFPKYLLILSNLYLALRRFVPTLVVYAIIHVAYQKPITWHLLWVPVVIMLMSLFAAGLGAMTATWHVYFRDTAQFLPYFIRIWMYISPVLYSAEFFLEHFGDRTIGQVAQYVNPLFGLFGVWSDALNGNPVQGKFIALAVGWSLGVFLIGSIYFISRERDFAVRL</sequence>
<comment type="subcellular location">
    <subcellularLocation>
        <location evidence="1">Cell inner membrane</location>
        <topology evidence="1">Multi-pass membrane protein</topology>
    </subcellularLocation>
</comment>
<comment type="similarity">
    <text evidence="2">Belongs to the ABC-2 integral membrane protein family.</text>
</comment>
<evidence type="ECO:0000256" key="7">
    <source>
        <dbReference type="ARBA" id="ARBA00023136"/>
    </source>
</evidence>
<evidence type="ECO:0000256" key="5">
    <source>
        <dbReference type="ARBA" id="ARBA00022692"/>
    </source>
</evidence>
<evidence type="ECO:0000256" key="2">
    <source>
        <dbReference type="ARBA" id="ARBA00007783"/>
    </source>
</evidence>
<evidence type="ECO:0000313" key="8">
    <source>
        <dbReference type="EMBL" id="AQP43488.1"/>
    </source>
</evidence>
<keyword evidence="6" id="KW-1133">Transmembrane helix</keyword>
<evidence type="ECO:0000256" key="1">
    <source>
        <dbReference type="ARBA" id="ARBA00004429"/>
    </source>
</evidence>
<proteinExistence type="inferred from homology"/>
<keyword evidence="9" id="KW-1185">Reference proteome</keyword>
<dbReference type="RefSeq" id="WP_077339476.1">
    <property type="nucleotide sequence ID" value="NZ_CP019605.1"/>
</dbReference>
<keyword evidence="5" id="KW-0812">Transmembrane</keyword>
<evidence type="ECO:0000256" key="6">
    <source>
        <dbReference type="ARBA" id="ARBA00022989"/>
    </source>
</evidence>
<dbReference type="GO" id="GO:0140359">
    <property type="term" value="F:ABC-type transporter activity"/>
    <property type="evidence" value="ECO:0007669"/>
    <property type="project" value="InterPro"/>
</dbReference>
<dbReference type="EMBL" id="CP019605">
    <property type="protein sequence ID" value="AQP43488.1"/>
    <property type="molecule type" value="Genomic_DNA"/>
</dbReference>
<organism evidence="8 9">
    <name type="scientific">Tessaracoccus flavus</name>
    <dbReference type="NCBI Taxonomy" id="1610493"/>
    <lineage>
        <taxon>Bacteria</taxon>
        <taxon>Bacillati</taxon>
        <taxon>Actinomycetota</taxon>
        <taxon>Actinomycetes</taxon>
        <taxon>Propionibacteriales</taxon>
        <taxon>Propionibacteriaceae</taxon>
        <taxon>Tessaracoccus</taxon>
    </lineage>
</organism>
<reference evidence="8 9" key="1">
    <citation type="journal article" date="2016" name="Int. J. Syst. Evol. Microbiol.">
        <title>Tessaracoccus flavus sp. nov., isolated from the drainage system of a lindane-producing factory.</title>
        <authorList>
            <person name="Kumari R."/>
            <person name="Singh P."/>
            <person name="Schumann P."/>
            <person name="Lal R."/>
        </authorList>
    </citation>
    <scope>NUCLEOTIDE SEQUENCE [LARGE SCALE GENOMIC DNA]</scope>
    <source>
        <strain evidence="8 9">RP1T</strain>
    </source>
</reference>
<protein>
    <submittedName>
        <fullName evidence="8">Uncharacterized protein</fullName>
    </submittedName>
</protein>
<dbReference type="InterPro" id="IPR013525">
    <property type="entry name" value="ABC2_TM"/>
</dbReference>
<dbReference type="Pfam" id="PF01061">
    <property type="entry name" value="ABC2_membrane"/>
    <property type="match status" value="1"/>
</dbReference>
<evidence type="ECO:0000256" key="4">
    <source>
        <dbReference type="ARBA" id="ARBA00022475"/>
    </source>
</evidence>
<name>A0A1Q2CBK5_9ACTN</name>
<dbReference type="PANTHER" id="PTHR30413">
    <property type="entry name" value="INNER MEMBRANE TRANSPORT PERMEASE"/>
    <property type="match status" value="1"/>
</dbReference>
<keyword evidence="4" id="KW-1003">Cell membrane</keyword>
<dbReference type="AlphaFoldDB" id="A0A1Q2CBK5"/>
<dbReference type="Proteomes" id="UP000188324">
    <property type="component" value="Chromosome"/>
</dbReference>
<keyword evidence="3" id="KW-0813">Transport</keyword>
<dbReference type="KEGG" id="tfl:RPIT_00525"/>
<dbReference type="PANTHER" id="PTHR30413:SF8">
    <property type="entry name" value="TRANSPORT PERMEASE PROTEIN"/>
    <property type="match status" value="1"/>
</dbReference>